<feature type="signal peptide" evidence="9">
    <location>
        <begin position="1"/>
        <end position="28"/>
    </location>
</feature>
<evidence type="ECO:0000313" key="14">
    <source>
        <dbReference type="Proteomes" id="UP000574133"/>
    </source>
</evidence>
<evidence type="ECO:0000256" key="1">
    <source>
        <dbReference type="ARBA" id="ARBA00000822"/>
    </source>
</evidence>
<dbReference type="CDD" id="cd06548">
    <property type="entry name" value="GH18_chitinase"/>
    <property type="match status" value="1"/>
</dbReference>
<accession>A0A841T7J2</accession>
<organism evidence="13 14">
    <name type="scientific">Cohnella lubricantis</name>
    <dbReference type="NCBI Taxonomy" id="2163172"/>
    <lineage>
        <taxon>Bacteria</taxon>
        <taxon>Bacillati</taxon>
        <taxon>Bacillota</taxon>
        <taxon>Bacilli</taxon>
        <taxon>Bacillales</taxon>
        <taxon>Paenibacillaceae</taxon>
        <taxon>Cohnella</taxon>
    </lineage>
</organism>
<comment type="caution">
    <text evidence="13">The sequence shown here is derived from an EMBL/GenBank/DDBJ whole genome shotgun (WGS) entry which is preliminary data.</text>
</comment>
<evidence type="ECO:0000259" key="10">
    <source>
        <dbReference type="PROSITE" id="PS50853"/>
    </source>
</evidence>
<dbReference type="InterPro" id="IPR011583">
    <property type="entry name" value="Chitinase_II/V-like_cat"/>
</dbReference>
<dbReference type="GO" id="GO:0008061">
    <property type="term" value="F:chitin binding"/>
    <property type="evidence" value="ECO:0007669"/>
    <property type="project" value="InterPro"/>
</dbReference>
<dbReference type="Gene3D" id="3.20.20.80">
    <property type="entry name" value="Glycosidases"/>
    <property type="match status" value="1"/>
</dbReference>
<keyword evidence="14" id="KW-1185">Reference proteome</keyword>
<evidence type="ECO:0000256" key="7">
    <source>
        <dbReference type="RuleBase" id="RU000489"/>
    </source>
</evidence>
<comment type="similarity">
    <text evidence="2">Belongs to the glycosyl hydrolase 18 family. Chitinase class II subfamily.</text>
</comment>
<feature type="domain" description="Fibronectin type-III" evidence="10">
    <location>
        <begin position="41"/>
        <end position="154"/>
    </location>
</feature>
<feature type="domain" description="SLH" evidence="11">
    <location>
        <begin position="1105"/>
        <end position="1165"/>
    </location>
</feature>
<dbReference type="InterPro" id="IPR017853">
    <property type="entry name" value="GH"/>
</dbReference>
<protein>
    <recommendedName>
        <fullName evidence="3">chitinase</fullName>
        <ecNumber evidence="3">3.2.1.14</ecNumber>
    </recommendedName>
</protein>
<dbReference type="RefSeq" id="WP_185177375.1">
    <property type="nucleotide sequence ID" value="NZ_CBCSEP010000012.1"/>
</dbReference>
<dbReference type="InterPro" id="IPR001223">
    <property type="entry name" value="Glyco_hydro18_cat"/>
</dbReference>
<dbReference type="EC" id="3.2.1.14" evidence="3"/>
<name>A0A841T7J2_9BACL</name>
<keyword evidence="6 7" id="KW-0326">Glycosidase</keyword>
<dbReference type="InterPro" id="IPR036116">
    <property type="entry name" value="FN3_sf"/>
</dbReference>
<dbReference type="InterPro" id="IPR029070">
    <property type="entry name" value="Chitinase_insertion_sf"/>
</dbReference>
<dbReference type="SUPFAM" id="SSF49265">
    <property type="entry name" value="Fibronectin type III"/>
    <property type="match status" value="3"/>
</dbReference>
<feature type="domain" description="SLH" evidence="11">
    <location>
        <begin position="1170"/>
        <end position="1230"/>
    </location>
</feature>
<dbReference type="GO" id="GO:0008843">
    <property type="term" value="F:endochitinase activity"/>
    <property type="evidence" value="ECO:0007669"/>
    <property type="project" value="UniProtKB-EC"/>
</dbReference>
<dbReference type="Pfam" id="PF00041">
    <property type="entry name" value="fn3"/>
    <property type="match status" value="1"/>
</dbReference>
<feature type="domain" description="Fibronectin type-III" evidence="10">
    <location>
        <begin position="260"/>
        <end position="341"/>
    </location>
</feature>
<feature type="domain" description="GH18" evidence="12">
    <location>
        <begin position="342"/>
        <end position="728"/>
    </location>
</feature>
<dbReference type="PROSITE" id="PS01095">
    <property type="entry name" value="GH18_1"/>
    <property type="match status" value="1"/>
</dbReference>
<dbReference type="SMART" id="SM00060">
    <property type="entry name" value="FN3"/>
    <property type="match status" value="4"/>
</dbReference>
<feature type="chain" id="PRO_5038613580" description="chitinase" evidence="9">
    <location>
        <begin position="29"/>
        <end position="1230"/>
    </location>
</feature>
<dbReference type="Gene3D" id="3.10.50.10">
    <property type="match status" value="1"/>
</dbReference>
<evidence type="ECO:0000313" key="13">
    <source>
        <dbReference type="EMBL" id="MBB6676069.1"/>
    </source>
</evidence>
<evidence type="ECO:0000256" key="6">
    <source>
        <dbReference type="ARBA" id="ARBA00023295"/>
    </source>
</evidence>
<keyword evidence="4 7" id="KW-0378">Hydrolase</keyword>
<keyword evidence="5" id="KW-0146">Chitin degradation</keyword>
<dbReference type="PANTHER" id="PTHR11177">
    <property type="entry name" value="CHITINASE"/>
    <property type="match status" value="1"/>
</dbReference>
<feature type="domain" description="SLH" evidence="11">
    <location>
        <begin position="1041"/>
        <end position="1104"/>
    </location>
</feature>
<dbReference type="GO" id="GO:0006032">
    <property type="term" value="P:chitin catabolic process"/>
    <property type="evidence" value="ECO:0007669"/>
    <property type="project" value="UniProtKB-KW"/>
</dbReference>
<dbReference type="PROSITE" id="PS51272">
    <property type="entry name" value="SLH"/>
    <property type="match status" value="3"/>
</dbReference>
<evidence type="ECO:0000256" key="4">
    <source>
        <dbReference type="ARBA" id="ARBA00022801"/>
    </source>
</evidence>
<dbReference type="Pfam" id="PF00395">
    <property type="entry name" value="SLH"/>
    <property type="match status" value="3"/>
</dbReference>
<keyword evidence="9" id="KW-0732">Signal</keyword>
<dbReference type="PANTHER" id="PTHR11177:SF317">
    <property type="entry name" value="CHITINASE 12-RELATED"/>
    <property type="match status" value="1"/>
</dbReference>
<dbReference type="SMART" id="SM00636">
    <property type="entry name" value="Glyco_18"/>
    <property type="match status" value="1"/>
</dbReference>
<keyword evidence="5" id="KW-0624">Polysaccharide degradation</keyword>
<feature type="compositionally biased region" description="Low complexity" evidence="8">
    <location>
        <begin position="820"/>
        <end position="839"/>
    </location>
</feature>
<dbReference type="InterPro" id="IPR013783">
    <property type="entry name" value="Ig-like_fold"/>
</dbReference>
<dbReference type="PROSITE" id="PS50853">
    <property type="entry name" value="FN3"/>
    <property type="match status" value="3"/>
</dbReference>
<dbReference type="InterPro" id="IPR001119">
    <property type="entry name" value="SLH_dom"/>
</dbReference>
<evidence type="ECO:0000259" key="12">
    <source>
        <dbReference type="PROSITE" id="PS51910"/>
    </source>
</evidence>
<feature type="domain" description="Fibronectin type-III" evidence="10">
    <location>
        <begin position="738"/>
        <end position="824"/>
    </location>
</feature>
<dbReference type="InterPro" id="IPR003961">
    <property type="entry name" value="FN3_dom"/>
</dbReference>
<evidence type="ECO:0000256" key="9">
    <source>
        <dbReference type="SAM" id="SignalP"/>
    </source>
</evidence>
<comment type="catalytic activity">
    <reaction evidence="1">
        <text>Random endo-hydrolysis of N-acetyl-beta-D-glucosaminide (1-&gt;4)-beta-linkages in chitin and chitodextrins.</text>
        <dbReference type="EC" id="3.2.1.14"/>
    </reaction>
</comment>
<feature type="region of interest" description="Disordered" evidence="8">
    <location>
        <begin position="818"/>
        <end position="839"/>
    </location>
</feature>
<dbReference type="EMBL" id="JACJVN010000009">
    <property type="protein sequence ID" value="MBB6676069.1"/>
    <property type="molecule type" value="Genomic_DNA"/>
</dbReference>
<dbReference type="InterPro" id="IPR001579">
    <property type="entry name" value="Glyco_hydro_18_chit_AS"/>
</dbReference>
<dbReference type="GO" id="GO:0005975">
    <property type="term" value="P:carbohydrate metabolic process"/>
    <property type="evidence" value="ECO:0007669"/>
    <property type="project" value="InterPro"/>
</dbReference>
<dbReference type="Gene3D" id="2.60.40.10">
    <property type="entry name" value="Immunoglobulins"/>
    <property type="match status" value="3"/>
</dbReference>
<dbReference type="AlphaFoldDB" id="A0A841T7J2"/>
<gene>
    <name evidence="13" type="ORF">H4Q31_01870</name>
</gene>
<dbReference type="Pfam" id="PF00704">
    <property type="entry name" value="Glyco_hydro_18"/>
    <property type="match status" value="1"/>
</dbReference>
<evidence type="ECO:0000259" key="11">
    <source>
        <dbReference type="PROSITE" id="PS51272"/>
    </source>
</evidence>
<reference evidence="13 14" key="1">
    <citation type="submission" date="2020-08" db="EMBL/GenBank/DDBJ databases">
        <title>Cohnella phylogeny.</title>
        <authorList>
            <person name="Dunlap C."/>
        </authorList>
    </citation>
    <scope>NUCLEOTIDE SEQUENCE [LARGE SCALE GENOMIC DNA]</scope>
    <source>
        <strain evidence="13 14">DSM 103658</strain>
    </source>
</reference>
<sequence length="1230" mass="132213">MVVRPKRFLPLALLLCLSLAFGSFVNTARTYAESDAPEPAPPESSSVVDATYATEDDAAHTGPTNLRIALDEEGNEKITHNTVTYEWDYLPDDANEIDVWNADTNAWLTWGNLTTHTLGSLKPETTYRIYITWFTDRPSLEYKSNVIEFTTLPDPGGYPEPPLTPPLNLRVDSLTDSSVTLKWKTSPGATGYDLYVNGGWAQGVWDGSLDTVTYQLPEDGSVAGAVYKFELGAQRSAEGEPLAVSKNSNAVTLTWGELDTPKDLQVVSANRTSVSLGWAAVPGATSYDIYRDGALVGTSEANRYLASGLREGQTYKFQVAARNGLWTSEPSAETEAVPGHNYNIITYYTSWSIYARDFQPEDIAANQITHINYAFSDLCWRGMSSAAAACQNDDVPLQKDYVYDGEMVVGDPAADLANFAALNELKRTNPKLKLMVSVGGWSWSNFFSDMAATEETRRAFANSVVEFLRAYQLDGLDIDWEYPVEGGEDDNSRRPSDPVNFTLLTQTVREALDAAGAEDGKYYLQTIASGQGDNFVVNANLAESVNALDFINIMTYDYHGSWETRAAHNSPLYYDENDPTELAERNNVQGGVLGHLNGGVPAAKLVVGIPFYGKGWISCPPDGEGQYQVCTSATPFGTWENGSFDFADLENNYADQDGYVRYWNEASKAAYLYNPEKQVFMTYNDKASMMYIASFVKSLNLAGVMSWEISGDRSRTLSTELARDLPRYGEAGEPGLAAPAQLRATGKSAKSIALAWDAVADATGYEVFVNGVLAGQTNETKWALDALTANTAYRIKVLAVRRTETTIEAVSPFSEEMSVTTSRAPSTSTPPAGTAPQPAAGQLETTAAKDGDRTVYTVNKDSALQAIAGSELAQFQIVIDAATSASDVIVPPEVMATLAAKGENAALSVIAGGTEFRIPVQSLPSAAGIRITVSAPSGEELNAMKQKLEAQGLTLKANPIQYGVAQLNADGEYAAIASFAGEGPSRIMTADGLNADQATGVVYVPKLGEFRSVPTLIGETENGKAAAILRDRGDWIYAVVETSAAFGDVTAEWAKRDAMAAAAKLIVSGESADTFGPNIPVTRAAFVSMIVRALGLIPDPAAAGSFSDVDLSSAYASDIELAKKLGIVEGKTDSLFDPAGRITREQMAVILANALRVAGVENVTGDISLLEKFGDHGEIASYAQSALAYLVEQNLLLGVSQAELAPRASLTRAQAAVVVMRMLRDLGWAE</sequence>
<evidence type="ECO:0000256" key="5">
    <source>
        <dbReference type="ARBA" id="ARBA00023024"/>
    </source>
</evidence>
<keyword evidence="5" id="KW-0119">Carbohydrate metabolism</keyword>
<proteinExistence type="inferred from homology"/>
<dbReference type="PROSITE" id="PS51910">
    <property type="entry name" value="GH18_2"/>
    <property type="match status" value="1"/>
</dbReference>
<dbReference type="Proteomes" id="UP000574133">
    <property type="component" value="Unassembled WGS sequence"/>
</dbReference>
<dbReference type="SUPFAM" id="SSF51445">
    <property type="entry name" value="(Trans)glycosidases"/>
    <property type="match status" value="1"/>
</dbReference>
<dbReference type="SUPFAM" id="SSF54556">
    <property type="entry name" value="Chitinase insertion domain"/>
    <property type="match status" value="1"/>
</dbReference>
<evidence type="ECO:0000256" key="3">
    <source>
        <dbReference type="ARBA" id="ARBA00012729"/>
    </source>
</evidence>
<evidence type="ECO:0000256" key="8">
    <source>
        <dbReference type="SAM" id="MobiDB-lite"/>
    </source>
</evidence>
<dbReference type="CDD" id="cd00063">
    <property type="entry name" value="FN3"/>
    <property type="match status" value="4"/>
</dbReference>
<dbReference type="InterPro" id="IPR050314">
    <property type="entry name" value="Glycosyl_Hydrlase_18"/>
</dbReference>
<evidence type="ECO:0000256" key="2">
    <source>
        <dbReference type="ARBA" id="ARBA00009121"/>
    </source>
</evidence>